<dbReference type="Gene3D" id="3.40.710.10">
    <property type="entry name" value="DD-peptidase/beta-lactamase superfamily"/>
    <property type="match status" value="1"/>
</dbReference>
<dbReference type="InterPro" id="IPR012338">
    <property type="entry name" value="Beta-lactam/transpept-like"/>
</dbReference>
<dbReference type="InterPro" id="IPR001466">
    <property type="entry name" value="Beta-lactam-related"/>
</dbReference>
<gene>
    <name evidence="2" type="ORF">QFZ22_009239</name>
</gene>
<dbReference type="PANTHER" id="PTHR43319:SF3">
    <property type="entry name" value="BETA-LACTAMASE-RELATED DOMAIN-CONTAINING PROTEIN"/>
    <property type="match status" value="1"/>
</dbReference>
<dbReference type="SUPFAM" id="SSF56601">
    <property type="entry name" value="beta-lactamase/transpeptidase-like"/>
    <property type="match status" value="1"/>
</dbReference>
<feature type="domain" description="Beta-lactamase-related" evidence="1">
    <location>
        <begin position="15"/>
        <end position="350"/>
    </location>
</feature>
<organism evidence="2 3">
    <name type="scientific">Streptomyces canus</name>
    <dbReference type="NCBI Taxonomy" id="58343"/>
    <lineage>
        <taxon>Bacteria</taxon>
        <taxon>Bacillati</taxon>
        <taxon>Actinomycetota</taxon>
        <taxon>Actinomycetes</taxon>
        <taxon>Kitasatosporales</taxon>
        <taxon>Streptomycetaceae</taxon>
        <taxon>Streptomyces</taxon>
        <taxon>Streptomyces aurantiacus group</taxon>
    </lineage>
</organism>
<dbReference type="PANTHER" id="PTHR43319">
    <property type="entry name" value="BETA-LACTAMASE-RELATED"/>
    <property type="match status" value="1"/>
</dbReference>
<evidence type="ECO:0000259" key="1">
    <source>
        <dbReference type="Pfam" id="PF00144"/>
    </source>
</evidence>
<protein>
    <submittedName>
        <fullName evidence="2">CubicO group peptidase (Beta-lactamase class C family)</fullName>
    </submittedName>
</protein>
<evidence type="ECO:0000313" key="3">
    <source>
        <dbReference type="Proteomes" id="UP001234216"/>
    </source>
</evidence>
<accession>A0AAW8FTU9</accession>
<dbReference type="Proteomes" id="UP001234216">
    <property type="component" value="Unassembled WGS sequence"/>
</dbReference>
<dbReference type="Pfam" id="PF00144">
    <property type="entry name" value="Beta-lactamase"/>
    <property type="match status" value="1"/>
</dbReference>
<dbReference type="RefSeq" id="WP_306986223.1">
    <property type="nucleotide sequence ID" value="NZ_JAUSZV010000005.1"/>
</dbReference>
<evidence type="ECO:0000313" key="2">
    <source>
        <dbReference type="EMBL" id="MDQ0913254.1"/>
    </source>
</evidence>
<comment type="caution">
    <text evidence="2">The sequence shown here is derived from an EMBL/GenBank/DDBJ whole genome shotgun (WGS) entry which is preliminary data.</text>
</comment>
<sequence length="364" mass="39530">MDVEGFTADGYGQVRQVLQQLVDEGLETGAGVSVWRDGREVVRLNVGWADAGRSRPWRDDTLVMPYSLSKSFVTLTALAAVRDGALALDEPIAAHWKAYGVHGKERTTLRQVLTHRAGQPRFPAAAAALDPLDDAGLRQSLEEEAPEYVPGTSLGEHALTYGHLVDGALRAAAGTTLGELFHEVVRPALGLDAWFGVPDDSLERVADLEYARPDWPEQLHARPWLEIPDGVLDTARTNSRAWRQSVFGATNLQTTASSTAEFFSRLTGEDGPVRRLLGPELHAELLAAQVTGFDEVFGTRLTWTLGFVRDKGKIAKGGIGGSAAWWSLRHGHACAYLTRRLDDHVRAARIAAALGDDLTVVGED</sequence>
<dbReference type="InterPro" id="IPR052907">
    <property type="entry name" value="Beta-lactamase/esterase"/>
</dbReference>
<name>A0AAW8FTU9_9ACTN</name>
<proteinExistence type="predicted"/>
<dbReference type="AlphaFoldDB" id="A0AAW8FTU9"/>
<dbReference type="EMBL" id="JAUSZV010000005">
    <property type="protein sequence ID" value="MDQ0913254.1"/>
    <property type="molecule type" value="Genomic_DNA"/>
</dbReference>
<reference evidence="2" key="1">
    <citation type="submission" date="2023-07" db="EMBL/GenBank/DDBJ databases">
        <title>Comparative genomics of wheat-associated soil bacteria to identify genetic determinants of phenazine resistance.</title>
        <authorList>
            <person name="Mouncey N."/>
        </authorList>
    </citation>
    <scope>NUCLEOTIDE SEQUENCE</scope>
    <source>
        <strain evidence="2">V4I22</strain>
    </source>
</reference>